<dbReference type="InterPro" id="IPR008984">
    <property type="entry name" value="SMAD_FHA_dom_sf"/>
</dbReference>
<feature type="compositionally biased region" description="Polar residues" evidence="2">
    <location>
        <begin position="1074"/>
        <end position="1087"/>
    </location>
</feature>
<dbReference type="SUPFAM" id="SSF50156">
    <property type="entry name" value="PDZ domain-like"/>
    <property type="match status" value="1"/>
</dbReference>
<dbReference type="Gene3D" id="2.60.200.20">
    <property type="match status" value="1"/>
</dbReference>
<dbReference type="CDD" id="cd01782">
    <property type="entry name" value="RA1_Afadin"/>
    <property type="match status" value="1"/>
</dbReference>
<dbReference type="Gene3D" id="3.10.20.90">
    <property type="entry name" value="Phosphatidylinositol 3-kinase Catalytic Subunit, Chain A, domain 1"/>
    <property type="match status" value="2"/>
</dbReference>
<dbReference type="InterPro" id="IPR000253">
    <property type="entry name" value="FHA_dom"/>
</dbReference>
<evidence type="ECO:0000313" key="6">
    <source>
        <dbReference type="EMBL" id="ULU10724.1"/>
    </source>
</evidence>
<dbReference type="PROSITE" id="PS50200">
    <property type="entry name" value="RA"/>
    <property type="match status" value="2"/>
</dbReference>
<feature type="compositionally biased region" description="Basic and acidic residues" evidence="2">
    <location>
        <begin position="1633"/>
        <end position="1673"/>
    </location>
</feature>
<feature type="domain" description="Ras-associating" evidence="4">
    <location>
        <begin position="219"/>
        <end position="323"/>
    </location>
</feature>
<evidence type="ECO:0000259" key="3">
    <source>
        <dbReference type="PROSITE" id="PS50106"/>
    </source>
</evidence>
<evidence type="ECO:0000256" key="2">
    <source>
        <dbReference type="SAM" id="MobiDB-lite"/>
    </source>
</evidence>
<dbReference type="EMBL" id="CP090891">
    <property type="protein sequence ID" value="ULU10724.1"/>
    <property type="molecule type" value="Genomic_DNA"/>
</dbReference>
<feature type="compositionally biased region" description="Low complexity" evidence="2">
    <location>
        <begin position="1566"/>
        <end position="1576"/>
    </location>
</feature>
<dbReference type="InterPro" id="IPR000159">
    <property type="entry name" value="RA_dom"/>
</dbReference>
<dbReference type="InterPro" id="IPR029071">
    <property type="entry name" value="Ubiquitin-like_domsf"/>
</dbReference>
<feature type="domain" description="PDZ" evidence="3">
    <location>
        <begin position="980"/>
        <end position="1067"/>
    </location>
</feature>
<dbReference type="Pfam" id="PF00788">
    <property type="entry name" value="RA"/>
    <property type="match status" value="2"/>
</dbReference>
<organism evidence="6 7">
    <name type="scientific">Caenorhabditis briggsae</name>
    <dbReference type="NCBI Taxonomy" id="6238"/>
    <lineage>
        <taxon>Eukaryota</taxon>
        <taxon>Metazoa</taxon>
        <taxon>Ecdysozoa</taxon>
        <taxon>Nematoda</taxon>
        <taxon>Chromadorea</taxon>
        <taxon>Rhabditida</taxon>
        <taxon>Rhabditina</taxon>
        <taxon>Rhabditomorpha</taxon>
        <taxon>Rhabditoidea</taxon>
        <taxon>Rhabditidae</taxon>
        <taxon>Peloderinae</taxon>
        <taxon>Caenorhabditis</taxon>
    </lineage>
</organism>
<dbReference type="SMART" id="SM00314">
    <property type="entry name" value="RA"/>
    <property type="match status" value="2"/>
</dbReference>
<dbReference type="SUPFAM" id="SSF49879">
    <property type="entry name" value="SMAD/FHA domain"/>
    <property type="match status" value="1"/>
</dbReference>
<feature type="compositionally biased region" description="Low complexity" evidence="2">
    <location>
        <begin position="1149"/>
        <end position="1158"/>
    </location>
</feature>
<dbReference type="InterPro" id="IPR036034">
    <property type="entry name" value="PDZ_sf"/>
</dbReference>
<dbReference type="PANTHER" id="PTHR10398">
    <property type="entry name" value="AFADIN"/>
    <property type="match status" value="1"/>
</dbReference>
<feature type="region of interest" description="Disordered" evidence="2">
    <location>
        <begin position="1074"/>
        <end position="1192"/>
    </location>
</feature>
<dbReference type="FunFam" id="2.30.42.10:FF:000237">
    <property type="entry name" value="AFaDin (Actin filament binding protein) homolog"/>
    <property type="match status" value="1"/>
</dbReference>
<dbReference type="CDD" id="cd15471">
    <property type="entry name" value="Myo5p-like_CBD_afadin"/>
    <property type="match status" value="1"/>
</dbReference>
<feature type="region of interest" description="Disordered" evidence="2">
    <location>
        <begin position="926"/>
        <end position="950"/>
    </location>
</feature>
<dbReference type="GO" id="GO:0007155">
    <property type="term" value="P:cell adhesion"/>
    <property type="evidence" value="ECO:0007669"/>
    <property type="project" value="UniProtKB-KW"/>
</dbReference>
<feature type="compositionally biased region" description="Low complexity" evidence="2">
    <location>
        <begin position="1371"/>
        <end position="1389"/>
    </location>
</feature>
<reference evidence="6 7" key="1">
    <citation type="submission" date="2022-05" db="EMBL/GenBank/DDBJ databases">
        <title>Chromosome-level reference genomes for two strains of Caenorhabditis briggsae: an improved platform for comparative genomics.</title>
        <authorList>
            <person name="Stevens L."/>
            <person name="Andersen E.C."/>
        </authorList>
    </citation>
    <scope>NUCLEOTIDE SEQUENCE [LARGE SCALE GENOMIC DNA]</scope>
    <source>
        <strain evidence="6">QX1410_ONT</strain>
        <tissue evidence="6">Whole-organism</tissue>
    </source>
</reference>
<dbReference type="GO" id="GO:0007165">
    <property type="term" value="P:signal transduction"/>
    <property type="evidence" value="ECO:0007669"/>
    <property type="project" value="InterPro"/>
</dbReference>
<feature type="region of interest" description="Disordered" evidence="2">
    <location>
        <begin position="1371"/>
        <end position="1414"/>
    </location>
</feature>
<sequence length="1699" mass="188693">MTIVSEREQLACLVQQWNENRLDLFHLSYPTEDLEVEGVMRFYFQDGGEKVLTKCVRVSSTATTRAVVDALSEKFLPDLKMLSNDTYSLWEVHENGEERRLGEEEKPLVVQLQWHKDDREGRFLLKKDKSAPVPLNTLQEADQKGSRFAKKKDKEPKKKHQKEFVPVHVNGGREEAQSQDDIYKQVPFNTFTRTISNPEAVMRKRREKKLETKLKEMTFGGSLKVYGGEIVPTRPYVSILAEINETADRILIAALEKYGLEQSKDDFILVEVSNDDERKSMSDLRDVDGRPIPPTESPLFEMTARGNGEHGFDSFLAIKRKPHDYQVPSTSVPSSVTLPMSPLTSSFPTQTNGLPMLIVMGNDGQLSTHWISLHEGVTEVGSDSQMSNFSQHNIYLDGHDIRGRHAAIAFMEGVVTLTPSTRDAYIEVNGRQLMQTEILREGDTIRIGADHLFKFSGGPQANQKHFQQQNYAEMVDSRASTARCGPSDYCSLPLAQGGGNNDYYPPSISGSSVSSSRQEDLLMHANNNILPPYSTSGGFSSKLSQEPFQIPLSIQIGDYNVWDFLAEVMSNRAATSSEMSSFRLSPAYSLYLALRFFHAHNKPYSVQFFSRIESNFKQIAQECNSKDDLIFWLANASEFNHLVERDTELKASRYGKVSIEIERIFRRLVLILKGLIRPAARSLLDVHMNDHDATGDVIHLLDTTMRQARVCGLNAALTIQLCGHLLHMVNAFVFNSLVSVELPAASLTTRLGKCLQYRIDSIHRFCERMGVELAAECHLDRTRQAANLLAAQKNDVATLGATCYKLNSLQVVHILSGFQPENGEIPCDDDIIDRICHLAEKQADVLTQEDGQRMALEEFEDLNLPFLIPQDGYFIEQFKTVPDGLFQYLQQLQHRRLCHSVSMSPTQPTPHPSMTTSMHAMHIGSGDSTQNHQHYQHHQQQHPQQQQPIVRSVSQTTLTSIPPTPFGNSFGSSASDVVTRVTLKKNGGGIGLSIVAAQLQGYGERQMGIYVKKVVEGTPAALNGRLETGDQLLSVNGHSLIGISQEDAARLMTKSENEVHFEVRKQAAHRNGLSNFLHPQTPTTSNGHFVAPSPSTIPPPQYPPNYSNFGQNGTYAAPPPPPPSYSQRYNQPQQNGQAGRNSAYVAPLSNSSSNASSNHMQQHYAHHNMHMNSGADPNANKHYRSSSASDLQQDFQPNASFSQSSMTGSARSSLFDKLPSHYRHSTRPTVIQPTRPGAQSPSALRKNAASPANVSTSSNLYRPTSASNLFAPPRNSGGLVGYSSKAARESTQDIHRALMELEMNSPLARSTPNHEDSINNSSSYRVPPTVSNYAPLHSIRPASMYGYNSPSSSSTTTGTTVIPSVSLATSHRNISNTSSSNTSPRVNVTLGGAVSSSRSHNNLGPTSNSSQEPAIVRPVDLNMPKAVPASIKGAVPTAITQALQLKQNGGGPVLRQIRPQSGLRERLQDADIRKLEKTNIALMSYEAVNDELDRLESKGSTMTDEEQRRFRELLNVAHEQSRARKMLSEIRSPPSHQERDIPIHVEKEQQRSESRRTETLIDDVPHSSSSVENMSPVSPPENRKVQFIDEVSQYQTPTSNTAMLFAADVPVLDSPGIVGTNEIYRDPRQRRLNELQDRNRNDNGADGTKLDFRDKQRLFARQIGEDSMPRQRMDVSSAQRLIETDLAAATSPSTANQKP</sequence>
<feature type="compositionally biased region" description="Polar residues" evidence="2">
    <location>
        <begin position="1690"/>
        <end position="1699"/>
    </location>
</feature>
<dbReference type="Pfam" id="PF00498">
    <property type="entry name" value="FHA"/>
    <property type="match status" value="1"/>
</dbReference>
<feature type="region of interest" description="Disordered" evidence="2">
    <location>
        <begin position="1223"/>
        <end position="1260"/>
    </location>
</feature>
<feature type="compositionally biased region" description="Basic and acidic residues" evidence="2">
    <location>
        <begin position="1536"/>
        <end position="1565"/>
    </location>
</feature>
<accession>A0AAE9IYT2</accession>
<dbReference type="PANTHER" id="PTHR10398:SF2">
    <property type="entry name" value="AFADIN"/>
    <property type="match status" value="1"/>
</dbReference>
<evidence type="ECO:0000259" key="5">
    <source>
        <dbReference type="PROSITE" id="PS51126"/>
    </source>
</evidence>
<feature type="region of interest" description="Disordered" evidence="2">
    <location>
        <begin position="1633"/>
        <end position="1699"/>
    </location>
</feature>
<dbReference type="Proteomes" id="UP000827892">
    <property type="component" value="Chromosome I"/>
</dbReference>
<dbReference type="InterPro" id="IPR028842">
    <property type="entry name" value="Afadin"/>
</dbReference>
<dbReference type="Pfam" id="PF00595">
    <property type="entry name" value="PDZ"/>
    <property type="match status" value="1"/>
</dbReference>
<feature type="domain" description="Ras-associating" evidence="4">
    <location>
        <begin position="36"/>
        <end position="130"/>
    </location>
</feature>
<feature type="region of interest" description="Disordered" evidence="2">
    <location>
        <begin position="1527"/>
        <end position="1581"/>
    </location>
</feature>
<proteinExistence type="predicted"/>
<evidence type="ECO:0008006" key="8">
    <source>
        <dbReference type="Google" id="ProtNLM"/>
    </source>
</evidence>
<feature type="domain" description="Dilute" evidence="5">
    <location>
        <begin position="610"/>
        <end position="841"/>
    </location>
</feature>
<dbReference type="SUPFAM" id="SSF54236">
    <property type="entry name" value="Ubiquitin-like"/>
    <property type="match status" value="2"/>
</dbReference>
<evidence type="ECO:0000313" key="7">
    <source>
        <dbReference type="Proteomes" id="UP000827892"/>
    </source>
</evidence>
<dbReference type="GO" id="GO:0005911">
    <property type="term" value="C:cell-cell junction"/>
    <property type="evidence" value="ECO:0007669"/>
    <property type="project" value="InterPro"/>
</dbReference>
<feature type="compositionally biased region" description="Basic residues" evidence="2">
    <location>
        <begin position="147"/>
        <end position="161"/>
    </location>
</feature>
<dbReference type="SMART" id="SM01132">
    <property type="entry name" value="DIL"/>
    <property type="match status" value="1"/>
</dbReference>
<feature type="compositionally biased region" description="Polar residues" evidence="2">
    <location>
        <begin position="1227"/>
        <end position="1242"/>
    </location>
</feature>
<gene>
    <name evidence="6" type="ORF">L3Y34_014763</name>
</gene>
<dbReference type="Gene3D" id="2.30.42.10">
    <property type="match status" value="1"/>
</dbReference>
<feature type="compositionally biased region" description="Low complexity" evidence="2">
    <location>
        <begin position="1125"/>
        <end position="1135"/>
    </location>
</feature>
<keyword evidence="1" id="KW-0130">Cell adhesion</keyword>
<dbReference type="InterPro" id="IPR037977">
    <property type="entry name" value="CBD_Afadin"/>
</dbReference>
<dbReference type="InterPro" id="IPR001478">
    <property type="entry name" value="PDZ"/>
</dbReference>
<name>A0AAE9IYT2_CAEBR</name>
<dbReference type="SMART" id="SM00228">
    <property type="entry name" value="PDZ"/>
    <property type="match status" value="1"/>
</dbReference>
<dbReference type="FunFam" id="3.10.20.90:FF:000025">
    <property type="entry name" value="Afadin, adherens junction formation factor"/>
    <property type="match status" value="1"/>
</dbReference>
<evidence type="ECO:0000256" key="1">
    <source>
        <dbReference type="ARBA" id="ARBA00022889"/>
    </source>
</evidence>
<feature type="compositionally biased region" description="Polar residues" evidence="2">
    <location>
        <begin position="1394"/>
        <end position="1412"/>
    </location>
</feature>
<dbReference type="PROSITE" id="PS50106">
    <property type="entry name" value="PDZ"/>
    <property type="match status" value="1"/>
</dbReference>
<evidence type="ECO:0000259" key="4">
    <source>
        <dbReference type="PROSITE" id="PS50200"/>
    </source>
</evidence>
<feature type="compositionally biased region" description="Polar residues" evidence="2">
    <location>
        <begin position="1250"/>
        <end position="1260"/>
    </location>
</feature>
<dbReference type="PROSITE" id="PS51126">
    <property type="entry name" value="DILUTE"/>
    <property type="match status" value="1"/>
</dbReference>
<dbReference type="InterPro" id="IPR002710">
    <property type="entry name" value="Dilute_dom"/>
</dbReference>
<protein>
    <recommendedName>
        <fullName evidence="8">Protein CBR-AFD-1</fullName>
    </recommendedName>
</protein>
<dbReference type="Pfam" id="PF01843">
    <property type="entry name" value="DIL"/>
    <property type="match status" value="1"/>
</dbReference>
<feature type="region of interest" description="Disordered" evidence="2">
    <location>
        <begin position="134"/>
        <end position="162"/>
    </location>
</feature>